<gene>
    <name evidence="2" type="ORF">GCM10011514_08270</name>
</gene>
<feature type="signal peptide" evidence="1">
    <location>
        <begin position="1"/>
        <end position="20"/>
    </location>
</feature>
<keyword evidence="3" id="KW-1185">Reference proteome</keyword>
<protein>
    <recommendedName>
        <fullName evidence="4">DUF4369 domain-containing protein</fullName>
    </recommendedName>
</protein>
<dbReference type="Proteomes" id="UP000609064">
    <property type="component" value="Unassembled WGS sequence"/>
</dbReference>
<sequence>MKKIILLLASFSCISLASLAQSFIPAFDRFSGKEVAYIYLEDGSKVEGTIDDLDRKKGLIEEVTILPTGQKKKKTYEPKDIKTMYLPASGYFKLANAMEQSFNAQKWKNNDVNMDIINKGYAYFEKVKVKIKNDTEDLLMQMVNPSFSSKIKVFHDPRAQESMRFGVAGITMAGGDDKSYYVQVGNEVAEKIKKKEYDDEYLRLYKDCPALLAKLKSDHRWTNFDKHLLEYTTSCN</sequence>
<evidence type="ECO:0000313" key="3">
    <source>
        <dbReference type="Proteomes" id="UP000609064"/>
    </source>
</evidence>
<organism evidence="2 3">
    <name type="scientific">Emticicia aquatilis</name>
    <dbReference type="NCBI Taxonomy" id="1537369"/>
    <lineage>
        <taxon>Bacteria</taxon>
        <taxon>Pseudomonadati</taxon>
        <taxon>Bacteroidota</taxon>
        <taxon>Cytophagia</taxon>
        <taxon>Cytophagales</taxon>
        <taxon>Leadbetterellaceae</taxon>
        <taxon>Emticicia</taxon>
    </lineage>
</organism>
<feature type="chain" id="PRO_5036941705" description="DUF4369 domain-containing protein" evidence="1">
    <location>
        <begin position="21"/>
        <end position="236"/>
    </location>
</feature>
<evidence type="ECO:0000256" key="1">
    <source>
        <dbReference type="SAM" id="SignalP"/>
    </source>
</evidence>
<dbReference type="RefSeq" id="WP_188764751.1">
    <property type="nucleotide sequence ID" value="NZ_BMKK01000001.1"/>
</dbReference>
<accession>A0A917DLP7</accession>
<name>A0A917DLP7_9BACT</name>
<evidence type="ECO:0008006" key="4">
    <source>
        <dbReference type="Google" id="ProtNLM"/>
    </source>
</evidence>
<proteinExistence type="predicted"/>
<evidence type="ECO:0000313" key="2">
    <source>
        <dbReference type="EMBL" id="GGD46556.1"/>
    </source>
</evidence>
<reference evidence="2" key="1">
    <citation type="journal article" date="2014" name="Int. J. Syst. Evol. Microbiol.">
        <title>Complete genome sequence of Corynebacterium casei LMG S-19264T (=DSM 44701T), isolated from a smear-ripened cheese.</title>
        <authorList>
            <consortium name="US DOE Joint Genome Institute (JGI-PGF)"/>
            <person name="Walter F."/>
            <person name="Albersmeier A."/>
            <person name="Kalinowski J."/>
            <person name="Ruckert C."/>
        </authorList>
    </citation>
    <scope>NUCLEOTIDE SEQUENCE</scope>
    <source>
        <strain evidence="2">CGMCC 1.15958</strain>
    </source>
</reference>
<reference evidence="2" key="2">
    <citation type="submission" date="2020-09" db="EMBL/GenBank/DDBJ databases">
        <authorList>
            <person name="Sun Q."/>
            <person name="Zhou Y."/>
        </authorList>
    </citation>
    <scope>NUCLEOTIDE SEQUENCE</scope>
    <source>
        <strain evidence="2">CGMCC 1.15958</strain>
    </source>
</reference>
<comment type="caution">
    <text evidence="2">The sequence shown here is derived from an EMBL/GenBank/DDBJ whole genome shotgun (WGS) entry which is preliminary data.</text>
</comment>
<keyword evidence="1" id="KW-0732">Signal</keyword>
<dbReference type="EMBL" id="BMKK01000001">
    <property type="protein sequence ID" value="GGD46556.1"/>
    <property type="molecule type" value="Genomic_DNA"/>
</dbReference>
<dbReference type="AlphaFoldDB" id="A0A917DLP7"/>